<proteinExistence type="predicted"/>
<comment type="caution">
    <text evidence="1">The sequence shown here is derived from an EMBL/GenBank/DDBJ whole genome shotgun (WGS) entry which is preliminary data.</text>
</comment>
<dbReference type="AlphaFoldDB" id="A0A1R0H938"/>
<evidence type="ECO:0000313" key="1">
    <source>
        <dbReference type="EMBL" id="OLY85690.1"/>
    </source>
</evidence>
<name>A0A1R0H938_9FUNG</name>
<dbReference type="EMBL" id="LSSL01000032">
    <property type="protein sequence ID" value="OLY85690.1"/>
    <property type="molecule type" value="Genomic_DNA"/>
</dbReference>
<dbReference type="Proteomes" id="UP000187455">
    <property type="component" value="Unassembled WGS sequence"/>
</dbReference>
<sequence length="78" mass="8878">MKGLKKYSTDSDLDLEFYSASEQEEISQDPIKTKRKLLPPMWDNFIQPKAKILRINTVDLDEAISVGKLNYNGSNTSV</sequence>
<reference evidence="1 2" key="1">
    <citation type="journal article" date="2016" name="Mol. Biol. Evol.">
        <title>Genome-Wide Survey of Gut Fungi (Harpellales) Reveals the First Horizontally Transferred Ubiquitin Gene from a Mosquito Host.</title>
        <authorList>
            <person name="Wang Y."/>
            <person name="White M.M."/>
            <person name="Kvist S."/>
            <person name="Moncalvo J.M."/>
        </authorList>
    </citation>
    <scope>NUCLEOTIDE SEQUENCE [LARGE SCALE GENOMIC DNA]</scope>
    <source>
        <strain evidence="1 2">ALG-7-W6</strain>
    </source>
</reference>
<evidence type="ECO:0000313" key="2">
    <source>
        <dbReference type="Proteomes" id="UP000187455"/>
    </source>
</evidence>
<organism evidence="1 2">
    <name type="scientific">Smittium mucronatum</name>
    <dbReference type="NCBI Taxonomy" id="133383"/>
    <lineage>
        <taxon>Eukaryota</taxon>
        <taxon>Fungi</taxon>
        <taxon>Fungi incertae sedis</taxon>
        <taxon>Zoopagomycota</taxon>
        <taxon>Kickxellomycotina</taxon>
        <taxon>Harpellomycetes</taxon>
        <taxon>Harpellales</taxon>
        <taxon>Legeriomycetaceae</taxon>
        <taxon>Smittium</taxon>
    </lineage>
</organism>
<keyword evidence="2" id="KW-1185">Reference proteome</keyword>
<protein>
    <submittedName>
        <fullName evidence="1">Uncharacterized protein</fullName>
    </submittedName>
</protein>
<gene>
    <name evidence="1" type="ORF">AYI68_g115</name>
</gene>
<accession>A0A1R0H938</accession>